<feature type="compositionally biased region" description="Polar residues" evidence="5">
    <location>
        <begin position="438"/>
        <end position="447"/>
    </location>
</feature>
<feature type="compositionally biased region" description="Basic and acidic residues" evidence="5">
    <location>
        <begin position="13"/>
        <end position="27"/>
    </location>
</feature>
<evidence type="ECO:0000256" key="3">
    <source>
        <dbReference type="ARBA" id="ARBA00023163"/>
    </source>
</evidence>
<organism evidence="7 8">
    <name type="scientific">Aspergillus kawachii</name>
    <name type="common">White koji mold</name>
    <name type="synonym">Aspergillus awamori var. kawachi</name>
    <dbReference type="NCBI Taxonomy" id="1069201"/>
    <lineage>
        <taxon>Eukaryota</taxon>
        <taxon>Fungi</taxon>
        <taxon>Dikarya</taxon>
        <taxon>Ascomycota</taxon>
        <taxon>Pezizomycotina</taxon>
        <taxon>Eurotiomycetes</taxon>
        <taxon>Eurotiomycetidae</taxon>
        <taxon>Eurotiales</taxon>
        <taxon>Aspergillaceae</taxon>
        <taxon>Aspergillus</taxon>
        <taxon>Aspergillus subgen. Circumdati</taxon>
    </lineage>
</organism>
<keyword evidence="4" id="KW-0539">Nucleus</keyword>
<dbReference type="Gene3D" id="4.10.240.10">
    <property type="entry name" value="Zn(2)-C6 fungal-type DNA-binding domain"/>
    <property type="match status" value="1"/>
</dbReference>
<dbReference type="OrthoDB" id="1747771at2759"/>
<dbReference type="GO" id="GO:0000981">
    <property type="term" value="F:DNA-binding transcription factor activity, RNA polymerase II-specific"/>
    <property type="evidence" value="ECO:0007669"/>
    <property type="project" value="InterPro"/>
</dbReference>
<keyword evidence="8" id="KW-1185">Reference proteome</keyword>
<evidence type="ECO:0000256" key="4">
    <source>
        <dbReference type="ARBA" id="ARBA00023242"/>
    </source>
</evidence>
<dbReference type="GO" id="GO:0009893">
    <property type="term" value="P:positive regulation of metabolic process"/>
    <property type="evidence" value="ECO:0007669"/>
    <property type="project" value="UniProtKB-ARBA"/>
</dbReference>
<evidence type="ECO:0000256" key="1">
    <source>
        <dbReference type="ARBA" id="ARBA00023015"/>
    </source>
</evidence>
<name>A0A7R7WBH5_ASPKA</name>
<sequence>MDKQHLLPPLEANDPRNVDEWRTDMHVSRSAPSGKEGSVSVAALFRQNQEDTGTTEPVGGYQDIDEAPTKREMDRACESCFRRKIKCSRICPCEECQRRGNKCIPRSRLDRRKETIVLTTSTGTRVERPQNGDIYADQSSRESLQMSEASASESTVRDQWSASNLGHALIATILCDNITKHDPPITGPANITSHQKGNIIRSNCDSSLSWETSASPGWRATCNGFRSPDSYMSTDSLTGEPIPDPWFSPPWYKDTGFPTTLLEPYRGWNRSQSQYLIGSETNVFSYPPVPAQQPGGPFEGKAEEYWYPNRVVMPIWEANLQEQYLSGPSFDTPELIIPSSVAVGLSSIPETAPPSFPSFPPVQQIEVGSLVIPTESLMLSTPWDPLATIPAAVHIADIRSNSLHQQPFAPIPIQNIESSVPSRLYNAMDYQGTGVRPSGNTGANSQELSRDVTVPEDQVEHSHLT</sequence>
<feature type="region of interest" description="Disordered" evidence="5">
    <location>
        <begin position="1"/>
        <end position="38"/>
    </location>
</feature>
<dbReference type="EMBL" id="AP024429">
    <property type="protein sequence ID" value="BCR99895.1"/>
    <property type="molecule type" value="Genomic_DNA"/>
</dbReference>
<dbReference type="InterPro" id="IPR001138">
    <property type="entry name" value="Zn2Cys6_DnaBD"/>
</dbReference>
<dbReference type="InterPro" id="IPR036864">
    <property type="entry name" value="Zn2-C6_fun-type_DNA-bd_sf"/>
</dbReference>
<reference evidence="7" key="2">
    <citation type="submission" date="2021-02" db="EMBL/GenBank/DDBJ databases">
        <title>Aspergillus luchuensis mut. kawachii IFO 4304 genome sequence.</title>
        <authorList>
            <person name="Mori K."/>
            <person name="Kadooka C."/>
            <person name="Goto M."/>
            <person name="Futagami T."/>
        </authorList>
    </citation>
    <scope>NUCLEOTIDE SEQUENCE</scope>
    <source>
        <strain evidence="7">IFO 4308</strain>
    </source>
</reference>
<evidence type="ECO:0000256" key="2">
    <source>
        <dbReference type="ARBA" id="ARBA00023125"/>
    </source>
</evidence>
<feature type="region of interest" description="Disordered" evidence="5">
    <location>
        <begin position="126"/>
        <end position="155"/>
    </location>
</feature>
<dbReference type="GO" id="GO:0003677">
    <property type="term" value="F:DNA binding"/>
    <property type="evidence" value="ECO:0007669"/>
    <property type="project" value="UniProtKB-KW"/>
</dbReference>
<protein>
    <recommendedName>
        <fullName evidence="6">Zn(2)-C6 fungal-type domain-containing protein</fullName>
    </recommendedName>
</protein>
<dbReference type="SUPFAM" id="SSF57701">
    <property type="entry name" value="Zn2/Cys6 DNA-binding domain"/>
    <property type="match status" value="1"/>
</dbReference>
<keyword evidence="2" id="KW-0238">DNA-binding</keyword>
<evidence type="ECO:0000256" key="5">
    <source>
        <dbReference type="SAM" id="MobiDB-lite"/>
    </source>
</evidence>
<dbReference type="PROSITE" id="PS50048">
    <property type="entry name" value="ZN2_CY6_FUNGAL_2"/>
    <property type="match status" value="1"/>
</dbReference>
<dbReference type="RefSeq" id="XP_041543658.1">
    <property type="nucleotide sequence ID" value="XM_041690032.1"/>
</dbReference>
<dbReference type="GO" id="GO:0008270">
    <property type="term" value="F:zinc ion binding"/>
    <property type="evidence" value="ECO:0007669"/>
    <property type="project" value="InterPro"/>
</dbReference>
<gene>
    <name evidence="7" type="ORF">AKAW2_50237A</name>
</gene>
<dbReference type="CDD" id="cd00067">
    <property type="entry name" value="GAL4"/>
    <property type="match status" value="1"/>
</dbReference>
<accession>A0A7R7WBH5</accession>
<proteinExistence type="predicted"/>
<reference evidence="7" key="1">
    <citation type="submission" date="2021-01" db="EMBL/GenBank/DDBJ databases">
        <authorList>
            <consortium name="Aspergillus luchuensis mut. kawachii IFO 4304 genome sequencing consortium"/>
            <person name="Kazuki M."/>
            <person name="Futagami T."/>
        </authorList>
    </citation>
    <scope>NUCLEOTIDE SEQUENCE</scope>
    <source>
        <strain evidence="7">IFO 4308</strain>
    </source>
</reference>
<dbReference type="GeneID" id="64961217"/>
<feature type="compositionally biased region" description="Polar residues" evidence="5">
    <location>
        <begin position="137"/>
        <end position="155"/>
    </location>
</feature>
<dbReference type="AlphaFoldDB" id="A0A7R7WBH5"/>
<feature type="region of interest" description="Disordered" evidence="5">
    <location>
        <begin position="429"/>
        <end position="465"/>
    </location>
</feature>
<evidence type="ECO:0000313" key="7">
    <source>
        <dbReference type="EMBL" id="BCR99895.1"/>
    </source>
</evidence>
<evidence type="ECO:0000259" key="6">
    <source>
        <dbReference type="PROSITE" id="PS50048"/>
    </source>
</evidence>
<keyword evidence="3" id="KW-0804">Transcription</keyword>
<keyword evidence="1" id="KW-0805">Transcription regulation</keyword>
<evidence type="ECO:0000313" key="8">
    <source>
        <dbReference type="Proteomes" id="UP000661280"/>
    </source>
</evidence>
<dbReference type="KEGG" id="aluc:AKAW2_50237A"/>
<feature type="domain" description="Zn(2)-C6 fungal-type" evidence="6">
    <location>
        <begin position="76"/>
        <end position="103"/>
    </location>
</feature>
<dbReference type="Proteomes" id="UP000661280">
    <property type="component" value="Chromosome 5"/>
</dbReference>